<comment type="similarity">
    <text evidence="1">Belongs to the glycosyl hydrolase 59 family.</text>
</comment>
<keyword evidence="4" id="KW-0443">Lipid metabolism</keyword>
<dbReference type="InterPro" id="IPR013785">
    <property type="entry name" value="Aldolase_TIM"/>
</dbReference>
<feature type="compositionally biased region" description="Low complexity" evidence="6">
    <location>
        <begin position="31"/>
        <end position="44"/>
    </location>
</feature>
<evidence type="ECO:0000256" key="2">
    <source>
        <dbReference type="ARBA" id="ARBA00012657"/>
    </source>
</evidence>
<feature type="compositionally biased region" description="Polar residues" evidence="6">
    <location>
        <begin position="1"/>
        <end position="18"/>
    </location>
</feature>
<feature type="compositionally biased region" description="Polar residues" evidence="6">
    <location>
        <begin position="51"/>
        <end position="62"/>
    </location>
</feature>
<dbReference type="PANTHER" id="PTHR15172">
    <property type="entry name" value="GALACTOCEREBROSIDASE"/>
    <property type="match status" value="1"/>
</dbReference>
<dbReference type="Gene3D" id="3.20.20.70">
    <property type="entry name" value="Aldolase class I"/>
    <property type="match status" value="1"/>
</dbReference>
<evidence type="ECO:0000259" key="7">
    <source>
        <dbReference type="Pfam" id="PF02057"/>
    </source>
</evidence>
<dbReference type="EMBL" id="JBHGPK010000062">
    <property type="protein sequence ID" value="MFC2255027.1"/>
    <property type="molecule type" value="Genomic_DNA"/>
</dbReference>
<dbReference type="EC" id="3.2.1.46" evidence="2"/>
<sequence>MSGTILTGCNGSDSQSADNAPPAFDSNGGARSNDNIARENNNNRAQLKNGDGSTAIDNTGTSSPNIIIPAPITSIGGNSTVQVGVTANPDARLSLTIADADDTFDGIGGIVDSAPLLHAYPEPQRTQILDYLFRPNYGQAAQVLKLEIGGDVNSTVNSEAAYQHTATDTPSVLNGYETWIAQEALKRNPNIKIWGLQWGAPGWIGAICSQPGVDYLVKWVQLMKSQAAVNVDYISAGQNEQHCGSKGPLNDEGTINALRKSLDLQGLTNIKIIGFDGQQRNTVQPLSDQTLKSLYAFGIHYPGGWQRPLTWVAVDNTADQYTQYGVKYWASEDTDFQSIASPPGALTRQYNFRYLQYKTTSIMNWTLIGAAYSNMEYMEHSETSSPPQMALFAEEPWSGHYTIYDPPFWSMAHTTQFTQVGWKYVKSASQHLNSGGNSNGSIVTYRSGAGTTQDWTVVIETIDAKAPQTIKLTLGVDLRNTTYRVFSSNSDTKNYFENVGQFRPVDKTITLTVQPRSIVTISSLINNGGKGTDVTNAPPSAAFPISYNENFDSYAVNDYKVGYFAPLQGAYRVDNCTGGRTGKCLVQAAAPNPIPWSNNVNRDPFALVGNRKWTDQTISADIKLPDSNVSTYGAIGGHGQNSRLKSAYGYGGYKGYELRIIGNGQWELAYYAAAETRTSVATGALGSAATNWHSAKLIFSQNQVSAVVDGAVVVPPRAVATGLTSGMGAILSSPSPIQYDNFAITSTSPAG</sequence>
<dbReference type="InterPro" id="IPR049162">
    <property type="entry name" value="GH59_C"/>
</dbReference>
<dbReference type="Proteomes" id="UP001595190">
    <property type="component" value="Unassembled WGS sequence"/>
</dbReference>
<evidence type="ECO:0000313" key="10">
    <source>
        <dbReference type="Proteomes" id="UP001595190"/>
    </source>
</evidence>
<evidence type="ECO:0000256" key="3">
    <source>
        <dbReference type="ARBA" id="ARBA00022919"/>
    </source>
</evidence>
<feature type="domain" description="Glycosyl hydrolase family 59 catalytic" evidence="7">
    <location>
        <begin position="104"/>
        <end position="416"/>
    </location>
</feature>
<evidence type="ECO:0000256" key="1">
    <source>
        <dbReference type="ARBA" id="ARBA00005637"/>
    </source>
</evidence>
<feature type="region of interest" description="Disordered" evidence="6">
    <location>
        <begin position="1"/>
        <end position="62"/>
    </location>
</feature>
<dbReference type="Pfam" id="PF21708">
    <property type="entry name" value="Glyco_hydro_59_C"/>
    <property type="match status" value="1"/>
</dbReference>
<protein>
    <recommendedName>
        <fullName evidence="2">galactosylceramidase</fullName>
        <ecNumber evidence="2">3.2.1.46</ecNumber>
    </recommendedName>
    <alternativeName>
        <fullName evidence="5">Galactosylceramidase</fullName>
    </alternativeName>
</protein>
<dbReference type="InterPro" id="IPR001286">
    <property type="entry name" value="Glyco_hydro_59"/>
</dbReference>
<comment type="caution">
    <text evidence="9">The sequence shown here is derived from an EMBL/GenBank/DDBJ whole genome shotgun (WGS) entry which is preliminary data.</text>
</comment>
<evidence type="ECO:0000313" key="9">
    <source>
        <dbReference type="EMBL" id="MFC2255027.1"/>
    </source>
</evidence>
<dbReference type="RefSeq" id="WP_394315606.1">
    <property type="nucleotide sequence ID" value="NZ_JBHGPK010000062.1"/>
</dbReference>
<proteinExistence type="inferred from homology"/>
<dbReference type="SUPFAM" id="SSF51445">
    <property type="entry name" value="(Trans)glycosidases"/>
    <property type="match status" value="1"/>
</dbReference>
<dbReference type="Gene3D" id="3.20.20.80">
    <property type="entry name" value="Glycosidases"/>
    <property type="match status" value="1"/>
</dbReference>
<organism evidence="9 10">
    <name type="scientific">Labrys neptuniae</name>
    <dbReference type="NCBI Taxonomy" id="376174"/>
    <lineage>
        <taxon>Bacteria</taxon>
        <taxon>Pseudomonadati</taxon>
        <taxon>Pseudomonadota</taxon>
        <taxon>Alphaproteobacteria</taxon>
        <taxon>Hyphomicrobiales</taxon>
        <taxon>Xanthobacteraceae</taxon>
        <taxon>Labrys</taxon>
    </lineage>
</organism>
<dbReference type="InterPro" id="IPR017853">
    <property type="entry name" value="GH"/>
</dbReference>
<feature type="domain" description="Glycosyl hydrolase family 59 C-terminal lectin" evidence="8">
    <location>
        <begin position="577"/>
        <end position="745"/>
    </location>
</feature>
<dbReference type="InterPro" id="IPR049161">
    <property type="entry name" value="GH59_cat"/>
</dbReference>
<evidence type="ECO:0000256" key="4">
    <source>
        <dbReference type="ARBA" id="ARBA00022963"/>
    </source>
</evidence>
<accession>A0ABV6ZS50</accession>
<gene>
    <name evidence="9" type="ORF">ACETRX_36040</name>
</gene>
<keyword evidence="3" id="KW-0746">Sphingolipid metabolism</keyword>
<evidence type="ECO:0000259" key="8">
    <source>
        <dbReference type="Pfam" id="PF21708"/>
    </source>
</evidence>
<evidence type="ECO:0000256" key="5">
    <source>
        <dbReference type="ARBA" id="ARBA00033098"/>
    </source>
</evidence>
<dbReference type="Gene3D" id="2.60.120.560">
    <property type="entry name" value="Exo-inulinase, domain 1"/>
    <property type="match status" value="1"/>
</dbReference>
<dbReference type="Pfam" id="PF02057">
    <property type="entry name" value="Glyco_hydro_59"/>
    <property type="match status" value="1"/>
</dbReference>
<reference evidence="9 10" key="1">
    <citation type="submission" date="2024-09" db="EMBL/GenBank/DDBJ databases">
        <title>Description of Labrys sedimenti sp. nov., isolated from a diclofenac-degrading enrichment culture, and genome-based reclassification of Labrys portucalensis as a later heterotypic synonym of Labrys neptuniae.</title>
        <authorList>
            <person name="Tancsics A."/>
            <person name="Csepanyi A."/>
        </authorList>
    </citation>
    <scope>NUCLEOTIDE SEQUENCE [LARGE SCALE GENOMIC DNA]</scope>
    <source>
        <strain evidence="9 10">LMG 23412</strain>
    </source>
</reference>
<dbReference type="PANTHER" id="PTHR15172:SF1">
    <property type="entry name" value="GALACTOCEREBROSIDASE"/>
    <property type="match status" value="1"/>
</dbReference>
<name>A0ABV6ZS50_9HYPH</name>
<keyword evidence="4" id="KW-0442">Lipid degradation</keyword>
<evidence type="ECO:0000256" key="6">
    <source>
        <dbReference type="SAM" id="MobiDB-lite"/>
    </source>
</evidence>